<evidence type="ECO:0000313" key="10">
    <source>
        <dbReference type="Proteomes" id="UP001302676"/>
    </source>
</evidence>
<organism evidence="9 10">
    <name type="scientific">Dichotomopilus funicola</name>
    <dbReference type="NCBI Taxonomy" id="1934379"/>
    <lineage>
        <taxon>Eukaryota</taxon>
        <taxon>Fungi</taxon>
        <taxon>Dikarya</taxon>
        <taxon>Ascomycota</taxon>
        <taxon>Pezizomycotina</taxon>
        <taxon>Sordariomycetes</taxon>
        <taxon>Sordariomycetidae</taxon>
        <taxon>Sordariales</taxon>
        <taxon>Chaetomiaceae</taxon>
        <taxon>Dichotomopilus</taxon>
    </lineage>
</organism>
<protein>
    <submittedName>
        <fullName evidence="9">Cytochrome P450 E-class, group IV</fullName>
    </submittedName>
</protein>
<dbReference type="GO" id="GO:0020037">
    <property type="term" value="F:heme binding"/>
    <property type="evidence" value="ECO:0007669"/>
    <property type="project" value="InterPro"/>
</dbReference>
<feature type="binding site" description="axial binding residue" evidence="7">
    <location>
        <position position="497"/>
    </location>
    <ligand>
        <name>heme</name>
        <dbReference type="ChEBI" id="CHEBI:30413"/>
    </ligand>
    <ligandPart>
        <name>Fe</name>
        <dbReference type="ChEBI" id="CHEBI:18248"/>
    </ligandPart>
</feature>
<dbReference type="GO" id="GO:0005506">
    <property type="term" value="F:iron ion binding"/>
    <property type="evidence" value="ECO:0007669"/>
    <property type="project" value="InterPro"/>
</dbReference>
<dbReference type="RefSeq" id="XP_062634306.1">
    <property type="nucleotide sequence ID" value="XM_062784603.1"/>
</dbReference>
<evidence type="ECO:0000256" key="1">
    <source>
        <dbReference type="ARBA" id="ARBA00001971"/>
    </source>
</evidence>
<dbReference type="InterPro" id="IPR036396">
    <property type="entry name" value="Cyt_P450_sf"/>
</dbReference>
<dbReference type="InterPro" id="IPR050529">
    <property type="entry name" value="CYP450_sterol_14alpha_dmase"/>
</dbReference>
<evidence type="ECO:0000256" key="3">
    <source>
        <dbReference type="ARBA" id="ARBA00022617"/>
    </source>
</evidence>
<sequence length="563" mass="63699">MASQTAVTQWVLDHPLPVALVGALLTVRLLTSVFYPAKKSTIPHLPETIPILSNTYQYMTDMTTFLARCRTHLTAQTPIFQFRLGPEKIYMLTTARNIQALFRTSPAISPDKFLCLVYEHVAGFPEKDMNRIKADKTGRMRTPAGATKEGDDGSGLDRYFYPMHVIVHEHLVQAHKTDALALRFQSLFEDRLAKRFPLTTDTGESEWITALVYNDLLLSDTTSAATGTLAGTRILQTEPDLPNLLWEMDEGAAKLVWGLPKWMNRSIWRKRDALLAACRRHVEREWEGFDWEGEESKKDWEEVWGASVTRESLRWLKREGWEVGSLAGTLAVMYIFGSNANTTPVVGWCLIEILRSPTLFQTVRSEVAKAIVTDPVTSTRHIDIQKLLASPLLQSIYVEAMRLHVSMNITREVMEPIQVGGHELEKGSLIQAPTEVSHLDEGIWGAEGHPAGEFWAERHVKYVERVGEDGRTEKVPQFSMTGRASDWYPYGGGPSMCPGRFFAKQEIILTFSILVSRFDIEFVGWTHKDGSPSDRGPQNDVRWSGAASVPPDRDMKVRWKRVW</sequence>
<evidence type="ECO:0000313" key="9">
    <source>
        <dbReference type="EMBL" id="KAK4140935.1"/>
    </source>
</evidence>
<comment type="similarity">
    <text evidence="2">Belongs to the cytochrome P450 family.</text>
</comment>
<dbReference type="Pfam" id="PF00067">
    <property type="entry name" value="p450"/>
    <property type="match status" value="1"/>
</dbReference>
<accession>A0AAN6UXP3</accession>
<dbReference type="Proteomes" id="UP001302676">
    <property type="component" value="Unassembled WGS sequence"/>
</dbReference>
<dbReference type="InterPro" id="IPR001128">
    <property type="entry name" value="Cyt_P450"/>
</dbReference>
<reference evidence="9" key="2">
    <citation type="submission" date="2023-05" db="EMBL/GenBank/DDBJ databases">
        <authorList>
            <consortium name="Lawrence Berkeley National Laboratory"/>
            <person name="Steindorff A."/>
            <person name="Hensen N."/>
            <person name="Bonometti L."/>
            <person name="Westerberg I."/>
            <person name="Brannstrom I.O."/>
            <person name="Guillou S."/>
            <person name="Cros-Aarteil S."/>
            <person name="Calhoun S."/>
            <person name="Haridas S."/>
            <person name="Kuo A."/>
            <person name="Mondo S."/>
            <person name="Pangilinan J."/>
            <person name="Riley R."/>
            <person name="Labutti K."/>
            <person name="Andreopoulos B."/>
            <person name="Lipzen A."/>
            <person name="Chen C."/>
            <person name="Yanf M."/>
            <person name="Daum C."/>
            <person name="Ng V."/>
            <person name="Clum A."/>
            <person name="Ohm R."/>
            <person name="Martin F."/>
            <person name="Silar P."/>
            <person name="Natvig D."/>
            <person name="Lalanne C."/>
            <person name="Gautier V."/>
            <person name="Ament-Velasquez S.L."/>
            <person name="Kruys A."/>
            <person name="Hutchinson M.I."/>
            <person name="Powell A.J."/>
            <person name="Barry K."/>
            <person name="Miller A.N."/>
            <person name="Grigoriev I.V."/>
            <person name="Debuchy R."/>
            <person name="Gladieux P."/>
            <person name="Thoren M.H."/>
            <person name="Johannesson H."/>
        </authorList>
    </citation>
    <scope>NUCLEOTIDE SEQUENCE</scope>
    <source>
        <strain evidence="9">CBS 141.50</strain>
    </source>
</reference>
<evidence type="ECO:0000256" key="7">
    <source>
        <dbReference type="PIRSR" id="PIRSR602403-1"/>
    </source>
</evidence>
<comment type="cofactor">
    <cofactor evidence="1 7">
        <name>heme</name>
        <dbReference type="ChEBI" id="CHEBI:30413"/>
    </cofactor>
</comment>
<dbReference type="GeneID" id="87821216"/>
<reference evidence="9" key="1">
    <citation type="journal article" date="2023" name="Mol. Phylogenet. Evol.">
        <title>Genome-scale phylogeny and comparative genomics of the fungal order Sordariales.</title>
        <authorList>
            <person name="Hensen N."/>
            <person name="Bonometti L."/>
            <person name="Westerberg I."/>
            <person name="Brannstrom I.O."/>
            <person name="Guillou S."/>
            <person name="Cros-Aarteil S."/>
            <person name="Calhoun S."/>
            <person name="Haridas S."/>
            <person name="Kuo A."/>
            <person name="Mondo S."/>
            <person name="Pangilinan J."/>
            <person name="Riley R."/>
            <person name="LaButti K."/>
            <person name="Andreopoulos B."/>
            <person name="Lipzen A."/>
            <person name="Chen C."/>
            <person name="Yan M."/>
            <person name="Daum C."/>
            <person name="Ng V."/>
            <person name="Clum A."/>
            <person name="Steindorff A."/>
            <person name="Ohm R.A."/>
            <person name="Martin F."/>
            <person name="Silar P."/>
            <person name="Natvig D.O."/>
            <person name="Lalanne C."/>
            <person name="Gautier V."/>
            <person name="Ament-Velasquez S.L."/>
            <person name="Kruys A."/>
            <person name="Hutchinson M.I."/>
            <person name="Powell A.J."/>
            <person name="Barry K."/>
            <person name="Miller A.N."/>
            <person name="Grigoriev I.V."/>
            <person name="Debuchy R."/>
            <person name="Gladieux P."/>
            <person name="Hiltunen Thoren M."/>
            <person name="Johannesson H."/>
        </authorList>
    </citation>
    <scope>NUCLEOTIDE SEQUENCE</scope>
    <source>
        <strain evidence="9">CBS 141.50</strain>
    </source>
</reference>
<keyword evidence="6" id="KW-0560">Oxidoreductase</keyword>
<dbReference type="CDD" id="cd11040">
    <property type="entry name" value="CYP7_CYP8-like"/>
    <property type="match status" value="1"/>
</dbReference>
<evidence type="ECO:0000256" key="2">
    <source>
        <dbReference type="ARBA" id="ARBA00010617"/>
    </source>
</evidence>
<keyword evidence="4 7" id="KW-0479">Metal-binding</keyword>
<evidence type="ECO:0000256" key="6">
    <source>
        <dbReference type="ARBA" id="ARBA00023033"/>
    </source>
</evidence>
<name>A0AAN6UXP3_9PEZI</name>
<comment type="caution">
    <text evidence="9">The sequence shown here is derived from an EMBL/GenBank/DDBJ whole genome shotgun (WGS) entry which is preliminary data.</text>
</comment>
<gene>
    <name evidence="9" type="ORF">C8A04DRAFT_39472</name>
</gene>
<evidence type="ECO:0000256" key="8">
    <source>
        <dbReference type="SAM" id="MobiDB-lite"/>
    </source>
</evidence>
<proteinExistence type="inferred from homology"/>
<dbReference type="EMBL" id="MU853620">
    <property type="protein sequence ID" value="KAK4140935.1"/>
    <property type="molecule type" value="Genomic_DNA"/>
</dbReference>
<keyword evidence="6" id="KW-0503">Monooxygenase</keyword>
<keyword evidence="5 7" id="KW-0408">Iron</keyword>
<keyword evidence="10" id="KW-1185">Reference proteome</keyword>
<dbReference type="PANTHER" id="PTHR24304">
    <property type="entry name" value="CYTOCHROME P450 FAMILY 7"/>
    <property type="match status" value="1"/>
</dbReference>
<dbReference type="AlphaFoldDB" id="A0AAN6UXP3"/>
<dbReference type="InterPro" id="IPR002403">
    <property type="entry name" value="Cyt_P450_E_grp-IV"/>
</dbReference>
<dbReference type="SUPFAM" id="SSF48264">
    <property type="entry name" value="Cytochrome P450"/>
    <property type="match status" value="1"/>
</dbReference>
<dbReference type="PANTHER" id="PTHR24304:SF2">
    <property type="entry name" value="24-HYDROXYCHOLESTEROL 7-ALPHA-HYDROXYLASE"/>
    <property type="match status" value="1"/>
</dbReference>
<evidence type="ECO:0000256" key="5">
    <source>
        <dbReference type="ARBA" id="ARBA00023004"/>
    </source>
</evidence>
<evidence type="ECO:0000256" key="4">
    <source>
        <dbReference type="ARBA" id="ARBA00022723"/>
    </source>
</evidence>
<dbReference type="GO" id="GO:0008395">
    <property type="term" value="F:steroid hydroxylase activity"/>
    <property type="evidence" value="ECO:0007669"/>
    <property type="project" value="TreeGrafter"/>
</dbReference>
<dbReference type="Gene3D" id="1.10.630.10">
    <property type="entry name" value="Cytochrome P450"/>
    <property type="match status" value="1"/>
</dbReference>
<dbReference type="GO" id="GO:0016705">
    <property type="term" value="F:oxidoreductase activity, acting on paired donors, with incorporation or reduction of molecular oxygen"/>
    <property type="evidence" value="ECO:0007669"/>
    <property type="project" value="InterPro"/>
</dbReference>
<feature type="region of interest" description="Disordered" evidence="8">
    <location>
        <begin position="528"/>
        <end position="551"/>
    </location>
</feature>
<dbReference type="PRINTS" id="PR00465">
    <property type="entry name" value="EP450IV"/>
</dbReference>
<keyword evidence="3 7" id="KW-0349">Heme</keyword>